<dbReference type="InterPro" id="IPR004302">
    <property type="entry name" value="Cellulose/chitin-bd_N"/>
</dbReference>
<keyword evidence="1 2" id="KW-0732">Signal</keyword>
<protein>
    <recommendedName>
        <fullName evidence="3">Chitin-binding type-4 domain-containing protein</fullName>
    </recommendedName>
</protein>
<dbReference type="Gene3D" id="2.70.50.50">
    <property type="entry name" value="chitin-binding protein cbp21"/>
    <property type="match status" value="1"/>
</dbReference>
<name>A0A6N6VSL4_9BACT</name>
<accession>A0A6N6VSL4</accession>
<evidence type="ECO:0000313" key="5">
    <source>
        <dbReference type="Proteomes" id="UP000437748"/>
    </source>
</evidence>
<dbReference type="EMBL" id="WFLM01000004">
    <property type="protein sequence ID" value="KAB8037686.1"/>
    <property type="molecule type" value="Genomic_DNA"/>
</dbReference>
<dbReference type="AlphaFoldDB" id="A0A6N6VSL4"/>
<dbReference type="InterPro" id="IPR014756">
    <property type="entry name" value="Ig_E-set"/>
</dbReference>
<dbReference type="SUPFAM" id="SSF81296">
    <property type="entry name" value="E set domains"/>
    <property type="match status" value="1"/>
</dbReference>
<organism evidence="4 5">
    <name type="scientific">Silvanigrella paludirubra</name>
    <dbReference type="NCBI Taxonomy" id="2499159"/>
    <lineage>
        <taxon>Bacteria</taxon>
        <taxon>Pseudomonadati</taxon>
        <taxon>Bdellovibrionota</taxon>
        <taxon>Oligoflexia</taxon>
        <taxon>Silvanigrellales</taxon>
        <taxon>Silvanigrellaceae</taxon>
        <taxon>Silvanigrella</taxon>
    </lineage>
</organism>
<feature type="chain" id="PRO_5026759157" description="Chitin-binding type-4 domain-containing protein" evidence="2">
    <location>
        <begin position="20"/>
        <end position="204"/>
    </location>
</feature>
<dbReference type="Proteomes" id="UP000437748">
    <property type="component" value="Unassembled WGS sequence"/>
</dbReference>
<keyword evidence="5" id="KW-1185">Reference proteome</keyword>
<reference evidence="4 5" key="1">
    <citation type="submission" date="2019-10" db="EMBL/GenBank/DDBJ databases">
        <title>New species of Slilvanegrellaceae.</title>
        <authorList>
            <person name="Pitt A."/>
            <person name="Hahn M.W."/>
        </authorList>
    </citation>
    <scope>NUCLEOTIDE SEQUENCE [LARGE SCALE GENOMIC DNA]</scope>
    <source>
        <strain evidence="4 5">SP-Ram-0.45-NSY-1</strain>
    </source>
</reference>
<feature type="signal peptide" evidence="2">
    <location>
        <begin position="1"/>
        <end position="19"/>
    </location>
</feature>
<evidence type="ECO:0000256" key="2">
    <source>
        <dbReference type="SAM" id="SignalP"/>
    </source>
</evidence>
<evidence type="ECO:0000256" key="1">
    <source>
        <dbReference type="ARBA" id="ARBA00022729"/>
    </source>
</evidence>
<dbReference type="CDD" id="cd21177">
    <property type="entry name" value="LPMO_AA10"/>
    <property type="match status" value="1"/>
</dbReference>
<comment type="caution">
    <text evidence="4">The sequence shown here is derived from an EMBL/GenBank/DDBJ whole genome shotgun (WGS) entry which is preliminary data.</text>
</comment>
<evidence type="ECO:0000259" key="3">
    <source>
        <dbReference type="Pfam" id="PF03067"/>
    </source>
</evidence>
<dbReference type="OrthoDB" id="3675244at2"/>
<proteinExistence type="predicted"/>
<gene>
    <name evidence="4" type="ORF">GCL60_10960</name>
</gene>
<sequence>MNKLTVILFSNLISYSCFAHGTMEYPKSRVYNCFLENPEHPKSDACKNLVNTYGSEALYNWNGINQANANDNHRIVIPDGKLCSGNNLKFIGLDIPRNDWIATDLKNTNNEINFIFFASAKHSTKYFEFYITNKNYDSLNLLKWSDLELKPFCKITKPNTNGNRYQMNCPFPKVNPGKYVIYNIWQRDDSPEAFYTCIDVNILK</sequence>
<dbReference type="Pfam" id="PF03067">
    <property type="entry name" value="LPMO_10"/>
    <property type="match status" value="1"/>
</dbReference>
<dbReference type="PANTHER" id="PTHR34823">
    <property type="entry name" value="GLCNAC-BINDING PROTEIN A"/>
    <property type="match status" value="1"/>
</dbReference>
<evidence type="ECO:0000313" key="4">
    <source>
        <dbReference type="EMBL" id="KAB8037686.1"/>
    </source>
</evidence>
<dbReference type="PANTHER" id="PTHR34823:SF1">
    <property type="entry name" value="CHITIN-BINDING TYPE-4 DOMAIN-CONTAINING PROTEIN"/>
    <property type="match status" value="1"/>
</dbReference>
<feature type="domain" description="Chitin-binding type-4" evidence="3">
    <location>
        <begin position="20"/>
        <end position="200"/>
    </location>
</feature>
<dbReference type="RefSeq" id="WP_153420761.1">
    <property type="nucleotide sequence ID" value="NZ_WFLM01000004.1"/>
</dbReference>
<dbReference type="InterPro" id="IPR051024">
    <property type="entry name" value="GlcNAc_Chitin_IntDeg"/>
</dbReference>